<feature type="region of interest" description="Disordered" evidence="1">
    <location>
        <begin position="128"/>
        <end position="148"/>
    </location>
</feature>
<evidence type="ECO:0000313" key="2">
    <source>
        <dbReference type="EMBL" id="KAJ7302884.1"/>
    </source>
</evidence>
<protein>
    <submittedName>
        <fullName evidence="2">Uncharacterized protein</fullName>
    </submittedName>
</protein>
<feature type="compositionally biased region" description="Pro residues" evidence="1">
    <location>
        <begin position="135"/>
        <end position="148"/>
    </location>
</feature>
<comment type="caution">
    <text evidence="2">The sequence shown here is derived from an EMBL/GenBank/DDBJ whole genome shotgun (WGS) entry which is preliminary data.</text>
</comment>
<dbReference type="Proteomes" id="UP001218218">
    <property type="component" value="Unassembled WGS sequence"/>
</dbReference>
<name>A0AAD6Z0Q7_9AGAR</name>
<keyword evidence="3" id="KW-1185">Reference proteome</keyword>
<dbReference type="AlphaFoldDB" id="A0AAD6Z0Q7"/>
<dbReference type="EMBL" id="JARIHO010000110">
    <property type="protein sequence ID" value="KAJ7302884.1"/>
    <property type="molecule type" value="Genomic_DNA"/>
</dbReference>
<evidence type="ECO:0000313" key="3">
    <source>
        <dbReference type="Proteomes" id="UP001218218"/>
    </source>
</evidence>
<proteinExistence type="predicted"/>
<organism evidence="2 3">
    <name type="scientific">Mycena albidolilacea</name>
    <dbReference type="NCBI Taxonomy" id="1033008"/>
    <lineage>
        <taxon>Eukaryota</taxon>
        <taxon>Fungi</taxon>
        <taxon>Dikarya</taxon>
        <taxon>Basidiomycota</taxon>
        <taxon>Agaricomycotina</taxon>
        <taxon>Agaricomycetes</taxon>
        <taxon>Agaricomycetidae</taxon>
        <taxon>Agaricales</taxon>
        <taxon>Marasmiineae</taxon>
        <taxon>Mycenaceae</taxon>
        <taxon>Mycena</taxon>
    </lineage>
</organism>
<gene>
    <name evidence="2" type="ORF">DFH08DRAFT_988532</name>
</gene>
<reference evidence="2" key="1">
    <citation type="submission" date="2023-03" db="EMBL/GenBank/DDBJ databases">
        <title>Massive genome expansion in bonnet fungi (Mycena s.s.) driven by repeated elements and novel gene families across ecological guilds.</title>
        <authorList>
            <consortium name="Lawrence Berkeley National Laboratory"/>
            <person name="Harder C.B."/>
            <person name="Miyauchi S."/>
            <person name="Viragh M."/>
            <person name="Kuo A."/>
            <person name="Thoen E."/>
            <person name="Andreopoulos B."/>
            <person name="Lu D."/>
            <person name="Skrede I."/>
            <person name="Drula E."/>
            <person name="Henrissat B."/>
            <person name="Morin E."/>
            <person name="Kohler A."/>
            <person name="Barry K."/>
            <person name="LaButti K."/>
            <person name="Morin E."/>
            <person name="Salamov A."/>
            <person name="Lipzen A."/>
            <person name="Mereny Z."/>
            <person name="Hegedus B."/>
            <person name="Baldrian P."/>
            <person name="Stursova M."/>
            <person name="Weitz H."/>
            <person name="Taylor A."/>
            <person name="Grigoriev I.V."/>
            <person name="Nagy L.G."/>
            <person name="Martin F."/>
            <person name="Kauserud H."/>
        </authorList>
    </citation>
    <scope>NUCLEOTIDE SEQUENCE</scope>
    <source>
        <strain evidence="2">CBHHK002</strain>
    </source>
</reference>
<evidence type="ECO:0000256" key="1">
    <source>
        <dbReference type="SAM" id="MobiDB-lite"/>
    </source>
</evidence>
<sequence>MSNLISAKSIFLVFGCPGLLWYVYAHPPTPTLTMDSVYLPSTPACARTLIPVFCTPDDDKSTCSRALHCITRWFVPPLSMLPLRAHRPSRSLRSHSILDAHSPLLVLQSTRLKFRPWLPPHSSIQREFEGRSWPTDPPAPSPVLSPAD</sequence>
<accession>A0AAD6Z0Q7</accession>